<keyword evidence="7 11" id="KW-1133">Transmembrane helix</keyword>
<organism evidence="12 13">
    <name type="scientific">Kineosporia mesophila</name>
    <dbReference type="NCBI Taxonomy" id="566012"/>
    <lineage>
        <taxon>Bacteria</taxon>
        <taxon>Bacillati</taxon>
        <taxon>Actinomycetota</taxon>
        <taxon>Actinomycetes</taxon>
        <taxon>Kineosporiales</taxon>
        <taxon>Kineosporiaceae</taxon>
        <taxon>Kineosporia</taxon>
    </lineage>
</organism>
<evidence type="ECO:0000256" key="11">
    <source>
        <dbReference type="SAM" id="Phobius"/>
    </source>
</evidence>
<keyword evidence="4" id="KW-1003">Cell membrane</keyword>
<evidence type="ECO:0000256" key="9">
    <source>
        <dbReference type="ARBA" id="ARBA00023136"/>
    </source>
</evidence>
<keyword evidence="3" id="KW-0813">Transport</keyword>
<evidence type="ECO:0008006" key="14">
    <source>
        <dbReference type="Google" id="ProtNLM"/>
    </source>
</evidence>
<proteinExistence type="inferred from homology"/>
<dbReference type="Proteomes" id="UP001501074">
    <property type="component" value="Unassembled WGS sequence"/>
</dbReference>
<evidence type="ECO:0000256" key="8">
    <source>
        <dbReference type="ARBA" id="ARBA00023010"/>
    </source>
</evidence>
<accession>A0ABP7AQI2</accession>
<dbReference type="PANTHER" id="PTHR33909">
    <property type="entry name" value="SEC TRANSLOCON ACCESSORY COMPLEX SUBUNIT YAJC"/>
    <property type="match status" value="1"/>
</dbReference>
<comment type="caution">
    <text evidence="12">The sequence shown here is derived from an EMBL/GenBank/DDBJ whole genome shotgun (WGS) entry which is preliminary data.</text>
</comment>
<dbReference type="NCBIfam" id="TIGR00739">
    <property type="entry name" value="yajC"/>
    <property type="match status" value="1"/>
</dbReference>
<keyword evidence="9 11" id="KW-0472">Membrane</keyword>
<evidence type="ECO:0000256" key="10">
    <source>
        <dbReference type="SAM" id="MobiDB-lite"/>
    </source>
</evidence>
<sequence>MGDDVELIILAVPLLLLWLMVSRGRRQQRELVAQQESVTPGTRIMTTSGLFAEVVEVDSDAVVLEIAPGVRTRWSKRAIGQIVTADSTDGEQDGTDGESAGENTSADSPSTITGTTDRTGADRDGIRSESGYAPPPNSDVTDGSTGTDGR</sequence>
<evidence type="ECO:0000313" key="13">
    <source>
        <dbReference type="Proteomes" id="UP001501074"/>
    </source>
</evidence>
<evidence type="ECO:0000256" key="3">
    <source>
        <dbReference type="ARBA" id="ARBA00022448"/>
    </source>
</evidence>
<feature type="region of interest" description="Disordered" evidence="10">
    <location>
        <begin position="78"/>
        <end position="150"/>
    </location>
</feature>
<evidence type="ECO:0000256" key="5">
    <source>
        <dbReference type="ARBA" id="ARBA00022692"/>
    </source>
</evidence>
<dbReference type="Pfam" id="PF02699">
    <property type="entry name" value="YajC"/>
    <property type="match status" value="1"/>
</dbReference>
<evidence type="ECO:0000256" key="4">
    <source>
        <dbReference type="ARBA" id="ARBA00022475"/>
    </source>
</evidence>
<comment type="subcellular location">
    <subcellularLocation>
        <location evidence="1">Cell membrane</location>
        <topology evidence="1">Single-pass membrane protein</topology>
    </subcellularLocation>
</comment>
<keyword evidence="13" id="KW-1185">Reference proteome</keyword>
<evidence type="ECO:0000313" key="12">
    <source>
        <dbReference type="EMBL" id="GAA3637826.1"/>
    </source>
</evidence>
<feature type="transmembrane region" description="Helical" evidence="11">
    <location>
        <begin position="6"/>
        <end position="21"/>
    </location>
</feature>
<feature type="compositionally biased region" description="Polar residues" evidence="10">
    <location>
        <begin position="101"/>
        <end position="110"/>
    </location>
</feature>
<protein>
    <recommendedName>
        <fullName evidence="14">Preprotein translocase subunit YajC</fullName>
    </recommendedName>
</protein>
<dbReference type="SMART" id="SM01323">
    <property type="entry name" value="YajC"/>
    <property type="match status" value="1"/>
</dbReference>
<dbReference type="EMBL" id="BAAAZO010000012">
    <property type="protein sequence ID" value="GAA3637826.1"/>
    <property type="molecule type" value="Genomic_DNA"/>
</dbReference>
<dbReference type="InterPro" id="IPR003849">
    <property type="entry name" value="Preprotein_translocase_YajC"/>
</dbReference>
<evidence type="ECO:0000256" key="7">
    <source>
        <dbReference type="ARBA" id="ARBA00022989"/>
    </source>
</evidence>
<evidence type="ECO:0000256" key="1">
    <source>
        <dbReference type="ARBA" id="ARBA00004162"/>
    </source>
</evidence>
<evidence type="ECO:0000256" key="6">
    <source>
        <dbReference type="ARBA" id="ARBA00022927"/>
    </source>
</evidence>
<comment type="similarity">
    <text evidence="2">Belongs to the YajC family.</text>
</comment>
<keyword evidence="6" id="KW-0653">Protein transport</keyword>
<name>A0ABP7AQI2_9ACTN</name>
<reference evidence="13" key="1">
    <citation type="journal article" date="2019" name="Int. J. Syst. Evol. Microbiol.">
        <title>The Global Catalogue of Microorganisms (GCM) 10K type strain sequencing project: providing services to taxonomists for standard genome sequencing and annotation.</title>
        <authorList>
            <consortium name="The Broad Institute Genomics Platform"/>
            <consortium name="The Broad Institute Genome Sequencing Center for Infectious Disease"/>
            <person name="Wu L."/>
            <person name="Ma J."/>
        </authorList>
    </citation>
    <scope>NUCLEOTIDE SEQUENCE [LARGE SCALE GENOMIC DNA]</scope>
    <source>
        <strain evidence="13">JCM 16902</strain>
    </source>
</reference>
<feature type="compositionally biased region" description="Polar residues" evidence="10">
    <location>
        <begin position="138"/>
        <end position="150"/>
    </location>
</feature>
<dbReference type="PANTHER" id="PTHR33909:SF1">
    <property type="entry name" value="SEC TRANSLOCON ACCESSORY COMPLEX SUBUNIT YAJC"/>
    <property type="match status" value="1"/>
</dbReference>
<evidence type="ECO:0000256" key="2">
    <source>
        <dbReference type="ARBA" id="ARBA00006742"/>
    </source>
</evidence>
<gene>
    <name evidence="12" type="ORF">GCM10022223_65930</name>
</gene>
<keyword evidence="8" id="KW-0811">Translocation</keyword>
<keyword evidence="5 11" id="KW-0812">Transmembrane</keyword>